<dbReference type="InterPro" id="IPR051940">
    <property type="entry name" value="Chitin_bind-dev_reg"/>
</dbReference>
<dbReference type="SUPFAM" id="SSF57625">
    <property type="entry name" value="Invertebrate chitin-binding proteins"/>
    <property type="match status" value="6"/>
</dbReference>
<reference evidence="7" key="1">
    <citation type="journal article" date="2023" name="Insect Mol. Biol.">
        <title>Genome sequencing provides insights into the evolution of gene families encoding plant cell wall-degrading enzymes in longhorned beetles.</title>
        <authorList>
            <person name="Shin N.R."/>
            <person name="Okamura Y."/>
            <person name="Kirsch R."/>
            <person name="Pauchet Y."/>
        </authorList>
    </citation>
    <scope>NUCLEOTIDE SEQUENCE</scope>
    <source>
        <strain evidence="7">RBIC_L_NR</strain>
    </source>
</reference>
<evidence type="ECO:0000256" key="2">
    <source>
        <dbReference type="ARBA" id="ARBA00022729"/>
    </source>
</evidence>
<dbReference type="Gene3D" id="2.170.140.10">
    <property type="entry name" value="Chitin binding domain"/>
    <property type="match status" value="3"/>
</dbReference>
<evidence type="ECO:0000256" key="1">
    <source>
        <dbReference type="ARBA" id="ARBA00022669"/>
    </source>
</evidence>
<keyword evidence="1" id="KW-0147">Chitin-binding</keyword>
<feature type="domain" description="Chitin-binding type-2" evidence="6">
    <location>
        <begin position="4"/>
        <end position="59"/>
    </location>
</feature>
<protein>
    <recommendedName>
        <fullName evidence="6">Chitin-binding type-2 domain-containing protein</fullName>
    </recommendedName>
</protein>
<keyword evidence="3" id="KW-0677">Repeat</keyword>
<dbReference type="PANTHER" id="PTHR23301">
    <property type="entry name" value="CHITIN BINDING PERITROPHIN-A"/>
    <property type="match status" value="1"/>
</dbReference>
<evidence type="ECO:0000313" key="8">
    <source>
        <dbReference type="Proteomes" id="UP001162156"/>
    </source>
</evidence>
<feature type="non-terminal residue" evidence="7">
    <location>
        <position position="1"/>
    </location>
</feature>
<dbReference type="InterPro" id="IPR036508">
    <property type="entry name" value="Chitin-bd_dom_sf"/>
</dbReference>
<feature type="domain" description="Chitin-binding type-2" evidence="6">
    <location>
        <begin position="164"/>
        <end position="219"/>
    </location>
</feature>
<evidence type="ECO:0000259" key="6">
    <source>
        <dbReference type="PROSITE" id="PS50940"/>
    </source>
</evidence>
<proteinExistence type="predicted"/>
<sequence length="553" mass="60362">VTPPAQCNNAGKYPAENCTQYYECVPFLWWFNLELKTCSSGQAFNSTGLACVTDSRCDASTGEFITEAPITTPITTTTAPVTPPAECNNASKYSAQNCSQYYECVPFLWWFNLELKSCSSGEAFNSTELTCVTDSRCDAVRGEFITEAPTTTTISTTTVQVTSPAECNNASKYPAQNCSQYYECVPFLWWFNLELKSCSLGEAFNSTELACVTNRRCDAETGEFVPIVPTTVTTTTSVTTTPISTTTTVPVTSPAQCTSASKNPAQNCSQYYECVPFLWWFNLELKSCPSGQVFNSTELTCNTNSRCDADTEEFITVASTTQSTTVLTTPTSIRTTATTPVHTVTPPAQCNNASKYPAQNCNKYYECVPHLWWFNLELKSCSSGEAFSTSKLECITDSICAAVTGEPVTGESITTVSSTTEVTKTEPLTSDSTTVTTASTTNISISTTTIAPVSPPAECNTASKFPAENCNQYYQCVPFLWWFNLELKSCSSGEAFSITPPSCTAIGKYVSRNCNQYYECIAVMWWYELVVQTCPPGQFYNNSTQTCAANSTC</sequence>
<gene>
    <name evidence="7" type="ORF">NQ314_013597</name>
</gene>
<dbReference type="AlphaFoldDB" id="A0AAV8X849"/>
<dbReference type="EMBL" id="JANEYF010003767">
    <property type="protein sequence ID" value="KAJ8934138.1"/>
    <property type="molecule type" value="Genomic_DNA"/>
</dbReference>
<feature type="domain" description="Chitin-binding type-2" evidence="6">
    <location>
        <begin position="84"/>
        <end position="139"/>
    </location>
</feature>
<dbReference type="GO" id="GO:0005576">
    <property type="term" value="C:extracellular region"/>
    <property type="evidence" value="ECO:0007669"/>
    <property type="project" value="InterPro"/>
</dbReference>
<dbReference type="SMART" id="SM00494">
    <property type="entry name" value="ChtBD2"/>
    <property type="match status" value="6"/>
</dbReference>
<accession>A0AAV8X849</accession>
<feature type="domain" description="Chitin-binding type-2" evidence="6">
    <location>
        <begin position="500"/>
        <end position="553"/>
    </location>
</feature>
<dbReference type="PROSITE" id="PS50940">
    <property type="entry name" value="CHIT_BIND_II"/>
    <property type="match status" value="6"/>
</dbReference>
<feature type="domain" description="Chitin-binding type-2" evidence="6">
    <location>
        <begin position="347"/>
        <end position="402"/>
    </location>
</feature>
<dbReference type="GO" id="GO:0008061">
    <property type="term" value="F:chitin binding"/>
    <property type="evidence" value="ECO:0007669"/>
    <property type="project" value="UniProtKB-KW"/>
</dbReference>
<evidence type="ECO:0000313" key="7">
    <source>
        <dbReference type="EMBL" id="KAJ8934138.1"/>
    </source>
</evidence>
<evidence type="ECO:0000256" key="5">
    <source>
        <dbReference type="ARBA" id="ARBA00023180"/>
    </source>
</evidence>
<evidence type="ECO:0000256" key="4">
    <source>
        <dbReference type="ARBA" id="ARBA00023157"/>
    </source>
</evidence>
<dbReference type="InterPro" id="IPR002557">
    <property type="entry name" value="Chitin-bd_dom"/>
</dbReference>
<keyword evidence="8" id="KW-1185">Reference proteome</keyword>
<comment type="caution">
    <text evidence="7">The sequence shown here is derived from an EMBL/GenBank/DDBJ whole genome shotgun (WGS) entry which is preliminary data.</text>
</comment>
<keyword evidence="5" id="KW-0325">Glycoprotein</keyword>
<organism evidence="7 8">
    <name type="scientific">Rhamnusium bicolor</name>
    <dbReference type="NCBI Taxonomy" id="1586634"/>
    <lineage>
        <taxon>Eukaryota</taxon>
        <taxon>Metazoa</taxon>
        <taxon>Ecdysozoa</taxon>
        <taxon>Arthropoda</taxon>
        <taxon>Hexapoda</taxon>
        <taxon>Insecta</taxon>
        <taxon>Pterygota</taxon>
        <taxon>Neoptera</taxon>
        <taxon>Endopterygota</taxon>
        <taxon>Coleoptera</taxon>
        <taxon>Polyphaga</taxon>
        <taxon>Cucujiformia</taxon>
        <taxon>Chrysomeloidea</taxon>
        <taxon>Cerambycidae</taxon>
        <taxon>Lepturinae</taxon>
        <taxon>Rhagiini</taxon>
        <taxon>Rhamnusium</taxon>
    </lineage>
</organism>
<name>A0AAV8X849_9CUCU</name>
<keyword evidence="4" id="KW-1015">Disulfide bond</keyword>
<dbReference type="Pfam" id="PF01607">
    <property type="entry name" value="CBM_14"/>
    <property type="match status" value="1"/>
</dbReference>
<dbReference type="PANTHER" id="PTHR23301:SF0">
    <property type="entry name" value="CHITIN-BINDING TYPE-2 DOMAIN-CONTAINING PROTEIN-RELATED"/>
    <property type="match status" value="1"/>
</dbReference>
<dbReference type="Proteomes" id="UP001162156">
    <property type="component" value="Unassembled WGS sequence"/>
</dbReference>
<feature type="domain" description="Chitin-binding type-2" evidence="6">
    <location>
        <begin position="254"/>
        <end position="309"/>
    </location>
</feature>
<keyword evidence="2" id="KW-0732">Signal</keyword>
<evidence type="ECO:0000256" key="3">
    <source>
        <dbReference type="ARBA" id="ARBA00022737"/>
    </source>
</evidence>